<comment type="catalytic activity">
    <reaction evidence="6">
        <text>Release of an N-terminal pyroglutamyl group from a polypeptide, the second amino acid generally not being Pro.</text>
        <dbReference type="EC" id="3.4.19.3"/>
    </reaction>
</comment>
<evidence type="ECO:0000256" key="6">
    <source>
        <dbReference type="PROSITE-ProRule" id="PRU10077"/>
    </source>
</evidence>
<dbReference type="NCBIfam" id="TIGR00504">
    <property type="entry name" value="pyro_pdase"/>
    <property type="match status" value="1"/>
</dbReference>
<evidence type="ECO:0000256" key="5">
    <source>
        <dbReference type="ARBA" id="ARBA00022807"/>
    </source>
</evidence>
<feature type="active site" evidence="6">
    <location>
        <position position="143"/>
    </location>
</feature>
<dbReference type="NCBIfam" id="NF009676">
    <property type="entry name" value="PRK13197.1"/>
    <property type="match status" value="1"/>
</dbReference>
<keyword evidence="4 7" id="KW-0378">Hydrolase</keyword>
<dbReference type="InterPro" id="IPR033694">
    <property type="entry name" value="PGPEP1_Cys_AS"/>
</dbReference>
<keyword evidence="8" id="KW-1185">Reference proteome</keyword>
<dbReference type="Proteomes" id="UP000823201">
    <property type="component" value="Unassembled WGS sequence"/>
</dbReference>
<dbReference type="PRINTS" id="PR00706">
    <property type="entry name" value="PYROGLUPTASE"/>
</dbReference>
<dbReference type="InterPro" id="IPR016125">
    <property type="entry name" value="Peptidase_C15-like"/>
</dbReference>
<comment type="caution">
    <text evidence="7">The sequence shown here is derived from an EMBL/GenBank/DDBJ whole genome shotgun (WGS) entry which is preliminary data.</text>
</comment>
<sequence>MKILLSGFAPFGKDWVNPSWEAVRRLDGVQLSNHTTLLATQLPVTFNGAARRLIASIRAIEPDIVLAVGQATGRAEITPEREAHNYCDSSCSDNAGHLFTDSVILPQGPDTYLSTLPYQEMIGAIRQIGIPASLSHSAGGYVCNHVFYHLMNYLEKMERRKILGGFLHVPCLPEQTMNTDVPSLTLEQITEAVREAARVSSEVCISVEHEQLA</sequence>
<gene>
    <name evidence="7" type="ORF">JOC27_000450</name>
</gene>
<dbReference type="EMBL" id="JAFBEV010000003">
    <property type="protein sequence ID" value="MBM7657009.1"/>
    <property type="molecule type" value="Genomic_DNA"/>
</dbReference>
<comment type="similarity">
    <text evidence="1">Belongs to the peptidase C15 family.</text>
</comment>
<name>A0ABS2Q757_9BACL</name>
<dbReference type="PIRSF" id="PIRSF015592">
    <property type="entry name" value="Prld-crbxl_pptds"/>
    <property type="match status" value="1"/>
</dbReference>
<dbReference type="Pfam" id="PF01470">
    <property type="entry name" value="Peptidase_C15"/>
    <property type="match status" value="1"/>
</dbReference>
<keyword evidence="2" id="KW-0963">Cytoplasm</keyword>
<dbReference type="SUPFAM" id="SSF53182">
    <property type="entry name" value="Pyrrolidone carboxyl peptidase (pyroglutamate aminopeptidase)"/>
    <property type="match status" value="1"/>
</dbReference>
<protein>
    <recommendedName>
        <fullName evidence="6">Pyroglutamyl-peptidase I</fullName>
        <ecNumber evidence="6">3.4.19.3</ecNumber>
    </recommendedName>
</protein>
<proteinExistence type="inferred from homology"/>
<reference evidence="7 8" key="1">
    <citation type="submission" date="2021-01" db="EMBL/GenBank/DDBJ databases">
        <title>Genomic Encyclopedia of Type Strains, Phase IV (KMG-IV): sequencing the most valuable type-strain genomes for metagenomic binning, comparative biology and taxonomic classification.</title>
        <authorList>
            <person name="Goeker M."/>
        </authorList>
    </citation>
    <scope>NUCLEOTIDE SEQUENCE [LARGE SCALE GENOMIC DNA]</scope>
    <source>
        <strain evidence="7 8">DSM 100968</strain>
    </source>
</reference>
<keyword evidence="5" id="KW-0788">Thiol protease</keyword>
<evidence type="ECO:0000256" key="2">
    <source>
        <dbReference type="ARBA" id="ARBA00022490"/>
    </source>
</evidence>
<dbReference type="PROSITE" id="PS01334">
    <property type="entry name" value="PYRASE_CYS"/>
    <property type="match status" value="1"/>
</dbReference>
<dbReference type="RefSeq" id="WP_205005374.1">
    <property type="nucleotide sequence ID" value="NZ_CBCRXA010000003.1"/>
</dbReference>
<dbReference type="PANTHER" id="PTHR23402:SF1">
    <property type="entry name" value="PYROGLUTAMYL-PEPTIDASE I"/>
    <property type="match status" value="1"/>
</dbReference>
<organism evidence="7 8">
    <name type="scientific">Sporolactobacillus spathodeae</name>
    <dbReference type="NCBI Taxonomy" id="1465502"/>
    <lineage>
        <taxon>Bacteria</taxon>
        <taxon>Bacillati</taxon>
        <taxon>Bacillota</taxon>
        <taxon>Bacilli</taxon>
        <taxon>Bacillales</taxon>
        <taxon>Sporolactobacillaceae</taxon>
        <taxon>Sporolactobacillus</taxon>
    </lineage>
</organism>
<dbReference type="Gene3D" id="3.40.630.20">
    <property type="entry name" value="Peptidase C15, pyroglutamyl peptidase I-like"/>
    <property type="match status" value="1"/>
</dbReference>
<dbReference type="EC" id="3.4.19.3" evidence="6"/>
<accession>A0ABS2Q757</accession>
<evidence type="ECO:0000256" key="4">
    <source>
        <dbReference type="ARBA" id="ARBA00022801"/>
    </source>
</evidence>
<evidence type="ECO:0000313" key="8">
    <source>
        <dbReference type="Proteomes" id="UP000823201"/>
    </source>
</evidence>
<dbReference type="CDD" id="cd00501">
    <property type="entry name" value="Peptidase_C15"/>
    <property type="match status" value="1"/>
</dbReference>
<dbReference type="GO" id="GO:0016920">
    <property type="term" value="F:pyroglutamyl-peptidase activity"/>
    <property type="evidence" value="ECO:0007669"/>
    <property type="project" value="UniProtKB-EC"/>
</dbReference>
<dbReference type="InterPro" id="IPR029762">
    <property type="entry name" value="PGP-I_bact-type"/>
</dbReference>
<evidence type="ECO:0000256" key="1">
    <source>
        <dbReference type="ARBA" id="ARBA00006641"/>
    </source>
</evidence>
<evidence type="ECO:0000256" key="3">
    <source>
        <dbReference type="ARBA" id="ARBA00022670"/>
    </source>
</evidence>
<dbReference type="InterPro" id="IPR036440">
    <property type="entry name" value="Peptidase_C15-like_sf"/>
</dbReference>
<keyword evidence="3" id="KW-0645">Protease</keyword>
<dbReference type="InterPro" id="IPR000816">
    <property type="entry name" value="Peptidase_C15"/>
</dbReference>
<evidence type="ECO:0000313" key="7">
    <source>
        <dbReference type="EMBL" id="MBM7657009.1"/>
    </source>
</evidence>
<dbReference type="PANTHER" id="PTHR23402">
    <property type="entry name" value="PROTEASE FAMILY C15 PYROGLUTAMYL-PEPTIDASE I-RELATED"/>
    <property type="match status" value="1"/>
</dbReference>